<dbReference type="InterPro" id="IPR011012">
    <property type="entry name" value="Longin-like_dom_sf"/>
</dbReference>
<dbReference type="FunFam" id="3.30.450.60:FF:000002">
    <property type="entry name" value="AP-2 complex subunit mu, putative"/>
    <property type="match status" value="1"/>
</dbReference>
<comment type="similarity">
    <text evidence="5">Belongs to the adaptor complexes medium subunit family.</text>
</comment>
<dbReference type="PANTHER" id="PTHR10529">
    <property type="entry name" value="AP COMPLEX SUBUNIT MU"/>
    <property type="match status" value="1"/>
</dbReference>
<accession>S9V6F5</accession>
<reference evidence="9 10" key="1">
    <citation type="journal article" date="2013" name="PLoS ONE">
        <title>Predicting the Proteins of Angomonas deanei, Strigomonas culicis and Their Respective Endosymbionts Reveals New Aspects of the Trypanosomatidae Family.</title>
        <authorList>
            <person name="Motta M.C."/>
            <person name="Martins A.C."/>
            <person name="de Souza S.S."/>
            <person name="Catta-Preta C.M."/>
            <person name="Silva R."/>
            <person name="Klein C.C."/>
            <person name="de Almeida L.G."/>
            <person name="de Lima Cunha O."/>
            <person name="Ciapina L.P."/>
            <person name="Brocchi M."/>
            <person name="Colabardini A.C."/>
            <person name="de Araujo Lima B."/>
            <person name="Machado C.R."/>
            <person name="de Almeida Soares C.M."/>
            <person name="Probst C.M."/>
            <person name="de Menezes C.B."/>
            <person name="Thompson C.E."/>
            <person name="Bartholomeu D.C."/>
            <person name="Gradia D.F."/>
            <person name="Pavoni D.P."/>
            <person name="Grisard E.C."/>
            <person name="Fantinatti-Garboggini F."/>
            <person name="Marchini F.K."/>
            <person name="Rodrigues-Luiz G.F."/>
            <person name="Wagner G."/>
            <person name="Goldman G.H."/>
            <person name="Fietto J.L."/>
            <person name="Elias M.C."/>
            <person name="Goldman M.H."/>
            <person name="Sagot M.F."/>
            <person name="Pereira M."/>
            <person name="Stoco P.H."/>
            <person name="de Mendonca-Neto R.P."/>
            <person name="Teixeira S.M."/>
            <person name="Maciel T.E."/>
            <person name="de Oliveira Mendes T.A."/>
            <person name="Urmenyi T.P."/>
            <person name="de Souza W."/>
            <person name="Schenkman S."/>
            <person name="de Vasconcelos A.T."/>
        </authorList>
    </citation>
    <scope>NUCLEOTIDE SEQUENCE [LARGE SCALE GENOMIC DNA]</scope>
</reference>
<dbReference type="AlphaFoldDB" id="S9V6F5"/>
<dbReference type="EMBL" id="ATMH01008261">
    <property type="protein sequence ID" value="EPY22285.1"/>
    <property type="molecule type" value="Genomic_DNA"/>
</dbReference>
<dbReference type="Gene3D" id="2.60.40.1170">
    <property type="entry name" value="Mu homology domain, subdomain B"/>
    <property type="match status" value="2"/>
</dbReference>
<dbReference type="InterPro" id="IPR028565">
    <property type="entry name" value="MHD"/>
</dbReference>
<name>S9V6F5_9TRYP</name>
<evidence type="ECO:0000256" key="5">
    <source>
        <dbReference type="PIRNR" id="PIRNR005992"/>
    </source>
</evidence>
<dbReference type="PIRSF" id="PIRSF005992">
    <property type="entry name" value="Clathrin_mu"/>
    <property type="match status" value="1"/>
</dbReference>
<dbReference type="InterPro" id="IPR022775">
    <property type="entry name" value="AP_mu_sigma_su"/>
</dbReference>
<dbReference type="GO" id="GO:0030131">
    <property type="term" value="C:clathrin adaptor complex"/>
    <property type="evidence" value="ECO:0007669"/>
    <property type="project" value="UniProtKB-UniRule"/>
</dbReference>
<dbReference type="PROSITE" id="PS51072">
    <property type="entry name" value="MHD"/>
    <property type="match status" value="1"/>
</dbReference>
<comment type="subcellular location">
    <subcellularLocation>
        <location evidence="1">Endomembrane system</location>
    </subcellularLocation>
</comment>
<evidence type="ECO:0000256" key="1">
    <source>
        <dbReference type="ARBA" id="ARBA00004308"/>
    </source>
</evidence>
<dbReference type="Proteomes" id="UP000015354">
    <property type="component" value="Unassembled WGS sequence"/>
</dbReference>
<evidence type="ECO:0000256" key="2">
    <source>
        <dbReference type="ARBA" id="ARBA00022448"/>
    </source>
</evidence>
<proteinExistence type="inferred from homology"/>
<dbReference type="GO" id="GO:0016192">
    <property type="term" value="P:vesicle-mediated transport"/>
    <property type="evidence" value="ECO:0007669"/>
    <property type="project" value="InterPro"/>
</dbReference>
<dbReference type="SUPFAM" id="SSF64356">
    <property type="entry name" value="SNARE-like"/>
    <property type="match status" value="1"/>
</dbReference>
<dbReference type="EMBL" id="ATMH01003212">
    <property type="protein sequence ID" value="EPY31813.1"/>
    <property type="molecule type" value="Genomic_DNA"/>
</dbReference>
<evidence type="ECO:0000313" key="8">
    <source>
        <dbReference type="EMBL" id="EPY31813.1"/>
    </source>
</evidence>
<organism evidence="9 10">
    <name type="scientific">Strigomonas culicis</name>
    <dbReference type="NCBI Taxonomy" id="28005"/>
    <lineage>
        <taxon>Eukaryota</taxon>
        <taxon>Discoba</taxon>
        <taxon>Euglenozoa</taxon>
        <taxon>Kinetoplastea</taxon>
        <taxon>Metakinetoplastina</taxon>
        <taxon>Trypanosomatida</taxon>
        <taxon>Trypanosomatidae</taxon>
        <taxon>Strigomonadinae</taxon>
        <taxon>Strigomonas</taxon>
    </lineage>
</organism>
<gene>
    <name evidence="9" type="ORF">STCU_00593</name>
    <name evidence="8" type="ORF">STCU_03212</name>
    <name evidence="7" type="ORF">STCU_08261</name>
</gene>
<dbReference type="Pfam" id="PF00928">
    <property type="entry name" value="Adap_comp_sub"/>
    <property type="match status" value="1"/>
</dbReference>
<reference evidence="9" key="2">
    <citation type="submission" date="2013-03" db="EMBL/GenBank/DDBJ databases">
        <authorList>
            <person name="Motta M.C.M."/>
            <person name="Martins A.C.A."/>
            <person name="Preta C.M.C.C."/>
            <person name="Silva R."/>
            <person name="de Souza S.S."/>
            <person name="Klein C.C."/>
            <person name="de Almeida L.G.P."/>
            <person name="Cunha O.L."/>
            <person name="Colabardini A.C."/>
            <person name="Lima B.A."/>
            <person name="Machado C.R."/>
            <person name="Soares C.M.A."/>
            <person name="de Menezes C.B.A."/>
            <person name="Bartolomeu D.C."/>
            <person name="Grisard E.C."/>
            <person name="Fantinatti-Garboggini F."/>
            <person name="Rodrigues-Luiz G.F."/>
            <person name="Wagner G."/>
            <person name="Goldman G.H."/>
            <person name="Fietto J.L.R."/>
            <person name="Ciapina L.P."/>
            <person name="Brocchi M."/>
            <person name="Elias M.C."/>
            <person name="Goldman M.H.S."/>
            <person name="Sagot M.-F."/>
            <person name="Pereira M."/>
            <person name="Stoco P.H."/>
            <person name="Teixeira S.M.R."/>
            <person name="de Mendonca-Neto R.P."/>
            <person name="Maciel T.E.F."/>
            <person name="Mendes T.A.O."/>
            <person name="Urmenyi T.P."/>
            <person name="Teixeira M.M.G."/>
            <person name="de Camargo E.F.P."/>
            <person name="de Sousa W."/>
            <person name="Schenkman S."/>
            <person name="de Vasconcelos A.T.R."/>
        </authorList>
    </citation>
    <scope>NUCLEOTIDE SEQUENCE</scope>
</reference>
<evidence type="ECO:0000313" key="7">
    <source>
        <dbReference type="EMBL" id="EPY22285.1"/>
    </source>
</evidence>
<evidence type="ECO:0000256" key="3">
    <source>
        <dbReference type="ARBA" id="ARBA00022927"/>
    </source>
</evidence>
<dbReference type="Pfam" id="PF01217">
    <property type="entry name" value="Clat_adaptor_s"/>
    <property type="match status" value="1"/>
</dbReference>
<dbReference type="InterPro" id="IPR036168">
    <property type="entry name" value="AP2_Mu_C_sf"/>
</dbReference>
<dbReference type="CDD" id="cd09250">
    <property type="entry name" value="AP-1_Mu1_Cterm"/>
    <property type="match status" value="1"/>
</dbReference>
<evidence type="ECO:0000313" key="10">
    <source>
        <dbReference type="Proteomes" id="UP000015354"/>
    </source>
</evidence>
<keyword evidence="10" id="KW-1185">Reference proteome</keyword>
<dbReference type="Gene3D" id="3.30.450.60">
    <property type="match status" value="1"/>
</dbReference>
<evidence type="ECO:0000256" key="4">
    <source>
        <dbReference type="ARBA" id="ARBA00023136"/>
    </source>
</evidence>
<evidence type="ECO:0000259" key="6">
    <source>
        <dbReference type="PROSITE" id="PS51072"/>
    </source>
</evidence>
<dbReference type="EMBL" id="ATMH01000593">
    <property type="protein sequence ID" value="EPY36423.1"/>
    <property type="molecule type" value="Genomic_DNA"/>
</dbReference>
<dbReference type="GO" id="GO:0006886">
    <property type="term" value="P:intracellular protein transport"/>
    <property type="evidence" value="ECO:0007669"/>
    <property type="project" value="UniProtKB-UniRule"/>
</dbReference>
<dbReference type="GO" id="GO:0012505">
    <property type="term" value="C:endomembrane system"/>
    <property type="evidence" value="ECO:0007669"/>
    <property type="project" value="UniProtKB-SubCell"/>
</dbReference>
<dbReference type="InterPro" id="IPR050431">
    <property type="entry name" value="Adaptor_comp_med_subunit"/>
</dbReference>
<feature type="domain" description="MHD" evidence="6">
    <location>
        <begin position="177"/>
        <end position="431"/>
    </location>
</feature>
<keyword evidence="4" id="KW-0472">Membrane</keyword>
<dbReference type="OrthoDB" id="10259133at2759"/>
<comment type="caution">
    <text evidence="9">The sequence shown here is derived from an EMBL/GenBank/DDBJ whole genome shotgun (WGS) entry which is preliminary data.</text>
</comment>
<keyword evidence="2 5" id="KW-0813">Transport</keyword>
<sequence length="433" mass="49437">MASSYMILDSKGSPLIHRTYRGDISQDIYTNFQRHVIDEEEINVKPVFEVQGVTYTFVKAYDLYFLMVSNINTCSLLQIAFIRRTLSVFESYFKVINEETVRDNFVIIYELLDEMCDFGYPQYTEDKVLKEYITQEGLYSKYILGNDTLSKKALPAAVTGAGGATPWRPPGKYHYSKNEVFLDVIEQIDILVSADGETLSSEIIGTVRVTSKLSGMPLVRVGLNDKLLFDRQGRVGRAVDMEDVKFHQCVKINQFESDRMISFVPPDGVFDLMQYRLNKKLQPQITISCNVVRHGTSRVEIFCTARSTYRRTNVASFVDILIAIPSDADKPEAYCSLGAIRYSPENSMLLWGLRNVSGGREFTCRAQFHLPSVRSSDMKAFAKPPIRVKFEIPYLSASGFQVRYVKTVEKENYNATPWVRYVTQSGDYQIRTN</sequence>
<keyword evidence="3 5" id="KW-0653">Protein transport</keyword>
<dbReference type="PRINTS" id="PR00314">
    <property type="entry name" value="CLATHRINADPT"/>
</dbReference>
<evidence type="ECO:0000313" key="9">
    <source>
        <dbReference type="EMBL" id="EPY36423.1"/>
    </source>
</evidence>
<dbReference type="InterPro" id="IPR001392">
    <property type="entry name" value="Clathrin_mu"/>
</dbReference>
<dbReference type="SUPFAM" id="SSF49447">
    <property type="entry name" value="Second domain of Mu2 adaptin subunit (ap50) of ap2 adaptor"/>
    <property type="match status" value="1"/>
</dbReference>
<protein>
    <submittedName>
        <fullName evidence="9">AP-1 complex subunit mu</fullName>
    </submittedName>
</protein>